<feature type="compositionally biased region" description="Polar residues" evidence="1">
    <location>
        <begin position="9"/>
        <end position="24"/>
    </location>
</feature>
<dbReference type="GeneID" id="27340762"/>
<feature type="compositionally biased region" description="Polar residues" evidence="1">
    <location>
        <begin position="99"/>
        <end position="112"/>
    </location>
</feature>
<feature type="region of interest" description="Disordered" evidence="1">
    <location>
        <begin position="99"/>
        <end position="141"/>
    </location>
</feature>
<feature type="compositionally biased region" description="Basic and acidic residues" evidence="1">
    <location>
        <begin position="116"/>
        <end position="141"/>
    </location>
</feature>
<proteinExistence type="predicted"/>
<dbReference type="VEuPathDB" id="FungiDB:PV07_01568"/>
<sequence length="141" mass="15864">MSDAKETKNPVSGQSGDFQPAQSDTTHKPQQGVKDETEHCCPPPPEILRSLSNKEFTAWGEYLEKEKPKEYIRWKMQMIGEGPPAPTNQNARIENQQAGGQLGISSGPSSMLQEEMPSREQKHDETLETKEMHDTLEKKVN</sequence>
<dbReference type="AlphaFoldDB" id="A0A0D2CY00"/>
<organism evidence="2 3">
    <name type="scientific">Cladophialophora immunda</name>
    <dbReference type="NCBI Taxonomy" id="569365"/>
    <lineage>
        <taxon>Eukaryota</taxon>
        <taxon>Fungi</taxon>
        <taxon>Dikarya</taxon>
        <taxon>Ascomycota</taxon>
        <taxon>Pezizomycotina</taxon>
        <taxon>Eurotiomycetes</taxon>
        <taxon>Chaetothyriomycetidae</taxon>
        <taxon>Chaetothyriales</taxon>
        <taxon>Herpotrichiellaceae</taxon>
        <taxon>Cladophialophora</taxon>
    </lineage>
</organism>
<protein>
    <submittedName>
        <fullName evidence="2">Uncharacterized protein</fullName>
    </submittedName>
</protein>
<evidence type="ECO:0000256" key="1">
    <source>
        <dbReference type="SAM" id="MobiDB-lite"/>
    </source>
</evidence>
<reference evidence="2 3" key="1">
    <citation type="submission" date="2015-01" db="EMBL/GenBank/DDBJ databases">
        <title>The Genome Sequence of Cladophialophora immunda CBS83496.</title>
        <authorList>
            <consortium name="The Broad Institute Genomics Platform"/>
            <person name="Cuomo C."/>
            <person name="de Hoog S."/>
            <person name="Gorbushina A."/>
            <person name="Stielow B."/>
            <person name="Teixiera M."/>
            <person name="Abouelleil A."/>
            <person name="Chapman S.B."/>
            <person name="Priest M."/>
            <person name="Young S.K."/>
            <person name="Wortman J."/>
            <person name="Nusbaum C."/>
            <person name="Birren B."/>
        </authorList>
    </citation>
    <scope>NUCLEOTIDE SEQUENCE [LARGE SCALE GENOMIC DNA]</scope>
    <source>
        <strain evidence="2 3">CBS 83496</strain>
    </source>
</reference>
<keyword evidence="3" id="KW-1185">Reference proteome</keyword>
<dbReference type="HOGENOM" id="CLU_1767847_0_0_1"/>
<dbReference type="Proteomes" id="UP000054466">
    <property type="component" value="Unassembled WGS sequence"/>
</dbReference>
<dbReference type="EMBL" id="KN847040">
    <property type="protein sequence ID" value="KIW34815.1"/>
    <property type="molecule type" value="Genomic_DNA"/>
</dbReference>
<accession>A0A0D2CY00</accession>
<dbReference type="OrthoDB" id="4144357at2759"/>
<gene>
    <name evidence="2" type="ORF">PV07_01568</name>
</gene>
<evidence type="ECO:0000313" key="2">
    <source>
        <dbReference type="EMBL" id="KIW34815.1"/>
    </source>
</evidence>
<feature type="region of interest" description="Disordered" evidence="1">
    <location>
        <begin position="1"/>
        <end position="49"/>
    </location>
</feature>
<name>A0A0D2CY00_9EURO</name>
<dbReference type="RefSeq" id="XP_016255031.1">
    <property type="nucleotide sequence ID" value="XM_016388103.1"/>
</dbReference>
<evidence type="ECO:0000313" key="3">
    <source>
        <dbReference type="Proteomes" id="UP000054466"/>
    </source>
</evidence>